<keyword evidence="3" id="KW-1185">Reference proteome</keyword>
<protein>
    <recommendedName>
        <fullName evidence="1">Lipopolysaccharide core heptose(I) kinase</fullName>
        <ecNumber evidence="1">2.7.1.-</ecNumber>
    </recommendedName>
</protein>
<dbReference type="NCBIfam" id="NF011703">
    <property type="entry name" value="PRK15123.1"/>
    <property type="match status" value="1"/>
</dbReference>
<dbReference type="Pfam" id="PF06293">
    <property type="entry name" value="Kdo"/>
    <property type="match status" value="1"/>
</dbReference>
<reference evidence="2 3" key="1">
    <citation type="journal article" date="2024" name="Front. Plant Sci.">
        <title>Comprehensive phenomic and genomic studies of the species, Pectobacterium cacticida and proposal for reclassification as Alcorniella cacticida comb. nov.</title>
        <authorList>
            <person name="Jonca J."/>
            <person name="Pirhonen M."/>
            <person name="Waleron M.M."/>
            <person name="Gawor J."/>
            <person name="Mrozik A."/>
            <person name="Smoktunowicz M."/>
            <person name="Waleron K."/>
            <person name="Waleron M."/>
        </authorList>
    </citation>
    <scope>NUCLEOTIDE SEQUENCE [LARGE SCALE GENOMIC DNA]</scope>
    <source>
        <strain evidence="2 3">DPMP6</strain>
    </source>
</reference>
<dbReference type="EC" id="2.7.1.-" evidence="1"/>
<dbReference type="Proteomes" id="UP001379444">
    <property type="component" value="Chromosome"/>
</dbReference>
<keyword evidence="1" id="KW-0067">ATP-binding</keyword>
<dbReference type="InterPro" id="IPR011009">
    <property type="entry name" value="Kinase-like_dom_sf"/>
</dbReference>
<dbReference type="RefSeq" id="WP_264496981.1">
    <property type="nucleotide sequence ID" value="NZ_CP109947.1"/>
</dbReference>
<dbReference type="EMBL" id="CP125967">
    <property type="protein sequence ID" value="WWO39019.1"/>
    <property type="molecule type" value="Genomic_DNA"/>
</dbReference>
<comment type="pathway">
    <text evidence="1">Bacterial outer membrane biogenesis; LPS core biosynthesis.</text>
</comment>
<keyword evidence="1" id="KW-0547">Nucleotide-binding</keyword>
<sequence length="266" mass="31413">MIELREPFASLWKDKDPFVEVEKLDGEVFRALESRRTLRFTLDDRSYFIKIHRGTALKEALKNIVSFRLPVLGADREWKAIHRLTELGVNTMHGVGFGQRGINPLRRHSFIITEDLNPTISLEDYCATWAKNPPRVKEKRRLIRRVAEMVRGMHAGGINHRDCYICHFLLHLPYEPTDTTFTLSVIDLHRAQIRDRVPLRWRNKDLIGLYFSSLDIGLTNRDRLYFLRIYFDHQSLHTTLHQEQALFRDANIKAEKIRERTQRKAL</sequence>
<name>A0ABZ2GDH2_9GAMM</name>
<gene>
    <name evidence="2" type="primary">rfaP</name>
    <name evidence="2" type="ORF">QNA12_03020</name>
</gene>
<evidence type="ECO:0000313" key="2">
    <source>
        <dbReference type="EMBL" id="WWO39019.1"/>
    </source>
</evidence>
<keyword evidence="1 2" id="KW-0418">Kinase</keyword>
<accession>A0ABZ2GDH2</accession>
<evidence type="ECO:0000313" key="3">
    <source>
        <dbReference type="Proteomes" id="UP001379444"/>
    </source>
</evidence>
<dbReference type="InterPro" id="IPR017172">
    <property type="entry name" value="Lsacc_core_hep_kinase_RfaP"/>
</dbReference>
<proteinExistence type="inferred from homology"/>
<comment type="similarity">
    <text evidence="1">Belongs to the protein kinase superfamily. KdkA/rfaP family.</text>
</comment>
<keyword evidence="1" id="KW-0448">Lipopolysaccharide biosynthesis</keyword>
<evidence type="ECO:0000256" key="1">
    <source>
        <dbReference type="PIRNR" id="PIRNR037318"/>
    </source>
</evidence>
<organism evidence="2 3">
    <name type="scientific">Pectobacterium cacticida</name>
    <dbReference type="NCBI Taxonomy" id="69221"/>
    <lineage>
        <taxon>Bacteria</taxon>
        <taxon>Pseudomonadati</taxon>
        <taxon>Pseudomonadota</taxon>
        <taxon>Gammaproteobacteria</taxon>
        <taxon>Enterobacterales</taxon>
        <taxon>Pectobacteriaceae</taxon>
        <taxon>Pectobacterium</taxon>
    </lineage>
</organism>
<dbReference type="GO" id="GO:0016301">
    <property type="term" value="F:kinase activity"/>
    <property type="evidence" value="ECO:0007669"/>
    <property type="project" value="UniProtKB-KW"/>
</dbReference>
<keyword evidence="1 2" id="KW-0808">Transferase</keyword>
<dbReference type="PIRSF" id="PIRSF037318">
    <property type="entry name" value="RfaP"/>
    <property type="match status" value="1"/>
</dbReference>
<comment type="function">
    <text evidence="1">Kinase involved in the biosynthesis of the core oligosaccharide region of lipopolysaccharide (LPS). Catalyzes the phosphorylation of heptose I (HepI), the first heptose added to the Kdo2-lipid A module.</text>
</comment>
<dbReference type="SUPFAM" id="SSF56112">
    <property type="entry name" value="Protein kinase-like (PK-like)"/>
    <property type="match status" value="1"/>
</dbReference>